<dbReference type="SMART" id="SM00367">
    <property type="entry name" value="LRR_CC"/>
    <property type="match status" value="9"/>
</dbReference>
<dbReference type="InterPro" id="IPR032675">
    <property type="entry name" value="LRR_dom_sf"/>
</dbReference>
<dbReference type="AlphaFoldDB" id="A0A8C1GLL6"/>
<evidence type="ECO:0000313" key="4">
    <source>
        <dbReference type="Proteomes" id="UP000694427"/>
    </source>
</evidence>
<keyword evidence="2" id="KW-0677">Repeat</keyword>
<dbReference type="SMART" id="SM00368">
    <property type="entry name" value="LRR_RI"/>
    <property type="match status" value="12"/>
</dbReference>
<reference evidence="3" key="2">
    <citation type="submission" date="2025-09" db="UniProtKB">
        <authorList>
            <consortium name="Ensembl"/>
        </authorList>
    </citation>
    <scope>IDENTIFICATION</scope>
</reference>
<evidence type="ECO:0000313" key="3">
    <source>
        <dbReference type="Ensembl" id="ENSCCRP00010010709.1"/>
    </source>
</evidence>
<protein>
    <submittedName>
        <fullName evidence="3">Uncharacterized protein</fullName>
    </submittedName>
</protein>
<dbReference type="PANTHER" id="PTHR24106">
    <property type="entry name" value="NACHT, LRR AND CARD DOMAINS-CONTAINING"/>
    <property type="match status" value="1"/>
</dbReference>
<reference evidence="3" key="1">
    <citation type="submission" date="2025-08" db="UniProtKB">
        <authorList>
            <consortium name="Ensembl"/>
        </authorList>
    </citation>
    <scope>IDENTIFICATION</scope>
</reference>
<organism evidence="3 4">
    <name type="scientific">Cyprinus carpio</name>
    <name type="common">Common carp</name>
    <dbReference type="NCBI Taxonomy" id="7962"/>
    <lineage>
        <taxon>Eukaryota</taxon>
        <taxon>Metazoa</taxon>
        <taxon>Chordata</taxon>
        <taxon>Craniata</taxon>
        <taxon>Vertebrata</taxon>
        <taxon>Euteleostomi</taxon>
        <taxon>Actinopterygii</taxon>
        <taxon>Neopterygii</taxon>
        <taxon>Teleostei</taxon>
        <taxon>Ostariophysi</taxon>
        <taxon>Cypriniformes</taxon>
        <taxon>Cyprinidae</taxon>
        <taxon>Cyprininae</taxon>
        <taxon>Cyprinus</taxon>
    </lineage>
</organism>
<dbReference type="InterPro" id="IPR001611">
    <property type="entry name" value="Leu-rich_rpt"/>
</dbReference>
<dbReference type="Gene3D" id="3.80.10.10">
    <property type="entry name" value="Ribonuclease Inhibitor"/>
    <property type="match status" value="4"/>
</dbReference>
<keyword evidence="1" id="KW-0433">Leucine-rich repeat</keyword>
<name>A0A8C1GLL6_CYPCA</name>
<keyword evidence="4" id="KW-1185">Reference proteome</keyword>
<dbReference type="InterPro" id="IPR051261">
    <property type="entry name" value="NLR"/>
</dbReference>
<dbReference type="Pfam" id="PF13516">
    <property type="entry name" value="LRR_6"/>
    <property type="match status" value="10"/>
</dbReference>
<dbReference type="InterPro" id="IPR006553">
    <property type="entry name" value="Leu-rich_rpt_Cys-con_subtyp"/>
</dbReference>
<evidence type="ECO:0000256" key="2">
    <source>
        <dbReference type="ARBA" id="ARBA00022737"/>
    </source>
</evidence>
<dbReference type="Proteomes" id="UP000694427">
    <property type="component" value="Unplaced"/>
</dbReference>
<sequence length="385" mass="41524">NPSHLRELDLSGNKLEDSGVQICSLCRLVSCGITDEGCAALSSALTLNPTHLRWLDLSKNKRSDSGINLLSTGLGNPHCKLEMLGLHDCDVTDEGCAALASALRSNPSYLRELDLSDNKLGDLGVKLLSTGLENCKLEILKLEFCDVSDKGCNFLALALRSNPSHLKELDLSGNKITNSGLKILSADLQNPLCKLKKLLCGVTSDGCASLALVLRSNHSYLRGLNLSGNTLGDSGIKKFAEGLENPHCKLEILRLRDCAVTDEGCAALASALRSNPSHLRELDLSGNKFGDTGLQRLSVDLENSDCNLETLRQDYHSPLNDCNSLSRLDHCEFSNEGCAALGSALKSNPSHLRELDLGWNKLGDSGVQAIFYGLKDPNSKLEILR</sequence>
<evidence type="ECO:0000256" key="1">
    <source>
        <dbReference type="ARBA" id="ARBA00022614"/>
    </source>
</evidence>
<proteinExistence type="predicted"/>
<dbReference type="PROSITE" id="PS51450">
    <property type="entry name" value="LRR"/>
    <property type="match status" value="1"/>
</dbReference>
<accession>A0A8C1GLL6</accession>
<dbReference type="SUPFAM" id="SSF52047">
    <property type="entry name" value="RNI-like"/>
    <property type="match status" value="2"/>
</dbReference>
<dbReference type="Ensembl" id="ENSCCRT00010011642.1">
    <property type="protein sequence ID" value="ENSCCRP00010010709.1"/>
    <property type="gene ID" value="ENSCCRG00010004542.1"/>
</dbReference>